<name>A0ABP9PWA7_9PSEU</name>
<dbReference type="Pfam" id="PF21806">
    <property type="entry name" value="DUF6879"/>
    <property type="match status" value="1"/>
</dbReference>
<dbReference type="InterPro" id="IPR049244">
    <property type="entry name" value="DUF6879"/>
</dbReference>
<organism evidence="2 3">
    <name type="scientific">Pseudonocardia eucalypti</name>
    <dbReference type="NCBI Taxonomy" id="648755"/>
    <lineage>
        <taxon>Bacteria</taxon>
        <taxon>Bacillati</taxon>
        <taxon>Actinomycetota</taxon>
        <taxon>Actinomycetes</taxon>
        <taxon>Pseudonocardiales</taxon>
        <taxon>Pseudonocardiaceae</taxon>
        <taxon>Pseudonocardia</taxon>
    </lineage>
</organism>
<reference evidence="3" key="1">
    <citation type="journal article" date="2019" name="Int. J. Syst. Evol. Microbiol.">
        <title>The Global Catalogue of Microorganisms (GCM) 10K type strain sequencing project: providing services to taxonomists for standard genome sequencing and annotation.</title>
        <authorList>
            <consortium name="The Broad Institute Genomics Platform"/>
            <consortium name="The Broad Institute Genome Sequencing Center for Infectious Disease"/>
            <person name="Wu L."/>
            <person name="Ma J."/>
        </authorList>
    </citation>
    <scope>NUCLEOTIDE SEQUENCE [LARGE SCALE GENOMIC DNA]</scope>
    <source>
        <strain evidence="3">JCM 18303</strain>
    </source>
</reference>
<dbReference type="EMBL" id="BAABJP010000007">
    <property type="protein sequence ID" value="GAA5152096.1"/>
    <property type="molecule type" value="Genomic_DNA"/>
</dbReference>
<evidence type="ECO:0000313" key="2">
    <source>
        <dbReference type="EMBL" id="GAA5152096.1"/>
    </source>
</evidence>
<gene>
    <name evidence="2" type="ORF">GCM10023321_20240</name>
</gene>
<comment type="caution">
    <text evidence="2">The sequence shown here is derived from an EMBL/GenBank/DDBJ whole genome shotgun (WGS) entry which is preliminary data.</text>
</comment>
<accession>A0ABP9PWA7</accession>
<sequence>MESVPYETLSELLSSFDAEALHLEMRDAYGTAAELPHLAKWLAGEPDDTEWLKPWFDKVRTGVQAGKVFKRARVISEPVSDYQRWVLNDSHHFVEAGEDIRWVPRSRVSTVALPGNDFWLFDNQTVVFLIFAGNGLVVDRQKTGDRAAIELCRSAFDAVWELSIPDSEYKTN</sequence>
<keyword evidence="3" id="KW-1185">Reference proteome</keyword>
<proteinExistence type="predicted"/>
<evidence type="ECO:0000313" key="3">
    <source>
        <dbReference type="Proteomes" id="UP001428817"/>
    </source>
</evidence>
<feature type="domain" description="DUF6879" evidence="1">
    <location>
        <begin position="8"/>
        <end position="170"/>
    </location>
</feature>
<protein>
    <recommendedName>
        <fullName evidence="1">DUF6879 domain-containing protein</fullName>
    </recommendedName>
</protein>
<dbReference type="Proteomes" id="UP001428817">
    <property type="component" value="Unassembled WGS sequence"/>
</dbReference>
<evidence type="ECO:0000259" key="1">
    <source>
        <dbReference type="Pfam" id="PF21806"/>
    </source>
</evidence>